<comment type="caution">
    <text evidence="1">The sequence shown here is derived from an EMBL/GenBank/DDBJ whole genome shotgun (WGS) entry which is preliminary data.</text>
</comment>
<evidence type="ECO:0000313" key="2">
    <source>
        <dbReference type="Proteomes" id="UP000237000"/>
    </source>
</evidence>
<dbReference type="AlphaFoldDB" id="A0A2P5C5K3"/>
<name>A0A2P5C5K3_TREOI</name>
<protein>
    <submittedName>
        <fullName evidence="1">Uncharacterized protein</fullName>
    </submittedName>
</protein>
<dbReference type="OrthoDB" id="10285537at2759"/>
<evidence type="ECO:0000313" key="1">
    <source>
        <dbReference type="EMBL" id="PON56309.1"/>
    </source>
</evidence>
<sequence length="46" mass="5135">MEGSSIASKANLTLAEFEEDRCIKLEVSLRNAVVILLFQVFTMGFL</sequence>
<keyword evidence="2" id="KW-1185">Reference proteome</keyword>
<gene>
    <name evidence="1" type="ORF">TorRG33x02_296740</name>
</gene>
<reference evidence="2" key="1">
    <citation type="submission" date="2016-06" db="EMBL/GenBank/DDBJ databases">
        <title>Parallel loss of symbiosis genes in relatives of nitrogen-fixing non-legume Parasponia.</title>
        <authorList>
            <person name="Van Velzen R."/>
            <person name="Holmer R."/>
            <person name="Bu F."/>
            <person name="Rutten L."/>
            <person name="Van Zeijl A."/>
            <person name="Liu W."/>
            <person name="Santuari L."/>
            <person name="Cao Q."/>
            <person name="Sharma T."/>
            <person name="Shen D."/>
            <person name="Roswanjaya Y."/>
            <person name="Wardhani T."/>
            <person name="Kalhor M.S."/>
            <person name="Jansen J."/>
            <person name="Van den Hoogen J."/>
            <person name="Gungor B."/>
            <person name="Hartog M."/>
            <person name="Hontelez J."/>
            <person name="Verver J."/>
            <person name="Yang W.-C."/>
            <person name="Schijlen E."/>
            <person name="Repin R."/>
            <person name="Schilthuizen M."/>
            <person name="Schranz E."/>
            <person name="Heidstra R."/>
            <person name="Miyata K."/>
            <person name="Fedorova E."/>
            <person name="Kohlen W."/>
            <person name="Bisseling T."/>
            <person name="Smit S."/>
            <person name="Geurts R."/>
        </authorList>
    </citation>
    <scope>NUCLEOTIDE SEQUENCE [LARGE SCALE GENOMIC DNA]</scope>
    <source>
        <strain evidence="2">cv. RG33-2</strain>
    </source>
</reference>
<dbReference type="Proteomes" id="UP000237000">
    <property type="component" value="Unassembled WGS sequence"/>
</dbReference>
<proteinExistence type="predicted"/>
<accession>A0A2P5C5K3</accession>
<organism evidence="1 2">
    <name type="scientific">Trema orientale</name>
    <name type="common">Charcoal tree</name>
    <name type="synonym">Celtis orientalis</name>
    <dbReference type="NCBI Taxonomy" id="63057"/>
    <lineage>
        <taxon>Eukaryota</taxon>
        <taxon>Viridiplantae</taxon>
        <taxon>Streptophyta</taxon>
        <taxon>Embryophyta</taxon>
        <taxon>Tracheophyta</taxon>
        <taxon>Spermatophyta</taxon>
        <taxon>Magnoliopsida</taxon>
        <taxon>eudicotyledons</taxon>
        <taxon>Gunneridae</taxon>
        <taxon>Pentapetalae</taxon>
        <taxon>rosids</taxon>
        <taxon>fabids</taxon>
        <taxon>Rosales</taxon>
        <taxon>Cannabaceae</taxon>
        <taxon>Trema</taxon>
    </lineage>
</organism>
<dbReference type="EMBL" id="JXTC01000410">
    <property type="protein sequence ID" value="PON56309.1"/>
    <property type="molecule type" value="Genomic_DNA"/>
</dbReference>
<dbReference type="InParanoid" id="A0A2P5C5K3"/>